<dbReference type="AlphaFoldDB" id="A0A061SXI8"/>
<evidence type="ECO:0000256" key="1">
    <source>
        <dbReference type="ARBA" id="ARBA00009437"/>
    </source>
</evidence>
<dbReference type="PROSITE" id="PS50931">
    <property type="entry name" value="HTH_LYSR"/>
    <property type="match status" value="1"/>
</dbReference>
<keyword evidence="7" id="KW-1185">Reference proteome</keyword>
<sequence>MNQHLNPKPEAAPDKLPPPPALLFEMIRSFVTLAATLNLSHAVKDLSSTRQTVRRHISTLEEEMGAQLFYVDDRRYQLTAAGEAALPGAKDILARGTTWLRGQVSSVGHLQLLKAHVGQWDFYQEQQPIGRIWKDPSLLLRETFRAWAMSAGEIESPHFAHVRPFLIIYRQTEGAWICVEFGQKSVYVNWFGQDYARSSIGRPISQMPAGEEFSYLIYEAFHEVEATQIARLDHVFTRMPRLPSDSLAPVAYQRLILSGFFPDGSPAVMSLILPVDQVRITGLDPSLIESLDPVTPIAFDPEDAIFERGILGK</sequence>
<comment type="similarity">
    <text evidence="1">Belongs to the LysR transcriptional regulatory family.</text>
</comment>
<dbReference type="STRING" id="83219.PM02_03980"/>
<reference evidence="6 7" key="1">
    <citation type="journal article" date="2014" name="Genome Announc.">
        <title>Draft Genome Sequences of Two Isolates of the Roseobacter Group, Sulfitobacter sp. Strains 3SOLIMAR09 and 1FIGIMAR09, from Harbors of Mallorca Island (Mediterranean Sea).</title>
        <authorList>
            <person name="Mas-Llado M."/>
            <person name="Pina-Villalonga J.M."/>
            <person name="Brunet-Galmes I."/>
            <person name="Nogales B."/>
            <person name="Bosch R."/>
        </authorList>
    </citation>
    <scope>NUCLEOTIDE SEQUENCE [LARGE SCALE GENOMIC DNA]</scope>
    <source>
        <strain evidence="6 7">1FIGIMAR09</strain>
    </source>
</reference>
<dbReference type="PANTHER" id="PTHR30126">
    <property type="entry name" value="HTH-TYPE TRANSCRIPTIONAL REGULATOR"/>
    <property type="match status" value="1"/>
</dbReference>
<dbReference type="Pfam" id="PF00126">
    <property type="entry name" value="HTH_1"/>
    <property type="match status" value="1"/>
</dbReference>
<evidence type="ECO:0000313" key="7">
    <source>
        <dbReference type="Proteomes" id="UP000027337"/>
    </source>
</evidence>
<evidence type="ECO:0000256" key="4">
    <source>
        <dbReference type="ARBA" id="ARBA00023163"/>
    </source>
</evidence>
<dbReference type="Gene3D" id="1.10.10.10">
    <property type="entry name" value="Winged helix-like DNA-binding domain superfamily/Winged helix DNA-binding domain"/>
    <property type="match status" value="1"/>
</dbReference>
<comment type="caution">
    <text evidence="6">The sequence shown here is derived from an EMBL/GenBank/DDBJ whole genome shotgun (WGS) entry which is preliminary data.</text>
</comment>
<organism evidence="6 7">
    <name type="scientific">Sulfitobacter mediterraneus</name>
    <dbReference type="NCBI Taxonomy" id="83219"/>
    <lineage>
        <taxon>Bacteria</taxon>
        <taxon>Pseudomonadati</taxon>
        <taxon>Pseudomonadota</taxon>
        <taxon>Alphaproteobacteria</taxon>
        <taxon>Rhodobacterales</taxon>
        <taxon>Roseobacteraceae</taxon>
        <taxon>Sulfitobacter</taxon>
    </lineage>
</organism>
<dbReference type="InterPro" id="IPR036388">
    <property type="entry name" value="WH-like_DNA-bd_sf"/>
</dbReference>
<keyword evidence="2" id="KW-0805">Transcription regulation</keyword>
<evidence type="ECO:0000256" key="2">
    <source>
        <dbReference type="ARBA" id="ARBA00023015"/>
    </source>
</evidence>
<name>A0A061SXI8_9RHOB</name>
<proteinExistence type="inferred from homology"/>
<dbReference type="PANTHER" id="PTHR30126:SF40">
    <property type="entry name" value="HTH-TYPE TRANSCRIPTIONAL REGULATOR GLTR"/>
    <property type="match status" value="1"/>
</dbReference>
<dbReference type="GO" id="GO:0003700">
    <property type="term" value="F:DNA-binding transcription factor activity"/>
    <property type="evidence" value="ECO:0007669"/>
    <property type="project" value="InterPro"/>
</dbReference>
<gene>
    <name evidence="6" type="ORF">PM02_03980</name>
</gene>
<keyword evidence="3" id="KW-0238">DNA-binding</keyword>
<dbReference type="InterPro" id="IPR000847">
    <property type="entry name" value="LysR_HTH_N"/>
</dbReference>
<evidence type="ECO:0000313" key="6">
    <source>
        <dbReference type="EMBL" id="KAJ04605.1"/>
    </source>
</evidence>
<dbReference type="SUPFAM" id="SSF46785">
    <property type="entry name" value="Winged helix' DNA-binding domain"/>
    <property type="match status" value="1"/>
</dbReference>
<dbReference type="eggNOG" id="COG0583">
    <property type="taxonomic scope" value="Bacteria"/>
</dbReference>
<dbReference type="Proteomes" id="UP000027337">
    <property type="component" value="Unassembled WGS sequence"/>
</dbReference>
<evidence type="ECO:0000256" key="3">
    <source>
        <dbReference type="ARBA" id="ARBA00023125"/>
    </source>
</evidence>
<accession>A0A061SXI8</accession>
<feature type="domain" description="HTH lysR-type" evidence="5">
    <location>
        <begin position="22"/>
        <end position="79"/>
    </location>
</feature>
<dbReference type="InterPro" id="IPR036390">
    <property type="entry name" value="WH_DNA-bd_sf"/>
</dbReference>
<dbReference type="GO" id="GO:0000976">
    <property type="term" value="F:transcription cis-regulatory region binding"/>
    <property type="evidence" value="ECO:0007669"/>
    <property type="project" value="TreeGrafter"/>
</dbReference>
<evidence type="ECO:0000259" key="5">
    <source>
        <dbReference type="PROSITE" id="PS50931"/>
    </source>
</evidence>
<dbReference type="EMBL" id="JEMU01000002">
    <property type="protein sequence ID" value="KAJ04605.1"/>
    <property type="molecule type" value="Genomic_DNA"/>
</dbReference>
<keyword evidence="4" id="KW-0804">Transcription</keyword>
<protein>
    <submittedName>
        <fullName evidence="6">LysR family transcriptional regulator</fullName>
    </submittedName>
</protein>